<dbReference type="InterPro" id="IPR002347">
    <property type="entry name" value="SDR_fam"/>
</dbReference>
<dbReference type="AlphaFoldDB" id="A0A839SQS4"/>
<evidence type="ECO:0000256" key="2">
    <source>
        <dbReference type="ARBA" id="ARBA00023002"/>
    </source>
</evidence>
<reference evidence="3 4" key="1">
    <citation type="submission" date="2020-08" db="EMBL/GenBank/DDBJ databases">
        <title>Genomic Encyclopedia of Type Strains, Phase III (KMG-III): the genomes of soil and plant-associated and newly described type strains.</title>
        <authorList>
            <person name="Whitman W."/>
        </authorList>
    </citation>
    <scope>NUCLEOTIDE SEQUENCE [LARGE SCALE GENOMIC DNA]</scope>
    <source>
        <strain evidence="3 4">CECT 8803</strain>
    </source>
</reference>
<name>A0A839SQS4_9PROT</name>
<dbReference type="FunFam" id="3.40.50.720:FF:000084">
    <property type="entry name" value="Short-chain dehydrogenase reductase"/>
    <property type="match status" value="1"/>
</dbReference>
<dbReference type="Pfam" id="PF13561">
    <property type="entry name" value="adh_short_C2"/>
    <property type="match status" value="1"/>
</dbReference>
<dbReference type="SUPFAM" id="SSF51735">
    <property type="entry name" value="NAD(P)-binding Rossmann-fold domains"/>
    <property type="match status" value="1"/>
</dbReference>
<sequence>MRFKNKTILVTGGSAGIGRAIVLKALAEGASVAFCGRSRERGLGLLKDCGDDPRLCFIQADVREEKQARDLVEQCLAWTGALDIVVNNVGAGARHAGVEKTDPPTARFQKMIKSNLDVAYFVATSALPYLAQSAVKRGSGAIINITSTASLHGTWGHYGVAKAALEALTRSLAVEGAPKGVRVNAVSPGWIKTFETAEEGKSAAWERQASLFGRMGQPDEIACATLFLASDDASFITGTTLVVDGGLSITDPASQTYLAEHGGWRLFSGVLAP</sequence>
<dbReference type="InterPro" id="IPR020904">
    <property type="entry name" value="Sc_DH/Rdtase_CS"/>
</dbReference>
<dbReference type="PRINTS" id="PR00080">
    <property type="entry name" value="SDRFAMILY"/>
</dbReference>
<accession>A0A839SQS4</accession>
<keyword evidence="2" id="KW-0560">Oxidoreductase</keyword>
<dbReference type="PROSITE" id="PS00061">
    <property type="entry name" value="ADH_SHORT"/>
    <property type="match status" value="1"/>
</dbReference>
<evidence type="ECO:0000313" key="4">
    <source>
        <dbReference type="Proteomes" id="UP000581135"/>
    </source>
</evidence>
<evidence type="ECO:0000313" key="3">
    <source>
        <dbReference type="EMBL" id="MBB3064174.1"/>
    </source>
</evidence>
<protein>
    <submittedName>
        <fullName evidence="3">NAD(P)-dependent dehydrogenase (Short-subunit alcohol dehydrogenase family)</fullName>
    </submittedName>
</protein>
<dbReference type="PANTHER" id="PTHR43639">
    <property type="entry name" value="OXIDOREDUCTASE, SHORT-CHAIN DEHYDROGENASE/REDUCTASE FAMILY (AFU_ORTHOLOGUE AFUA_5G02870)"/>
    <property type="match status" value="1"/>
</dbReference>
<dbReference type="GO" id="GO:0016491">
    <property type="term" value="F:oxidoreductase activity"/>
    <property type="evidence" value="ECO:0007669"/>
    <property type="project" value="UniProtKB-KW"/>
</dbReference>
<organism evidence="3 4">
    <name type="scientific">Limibacillus halophilus</name>
    <dbReference type="NCBI Taxonomy" id="1579333"/>
    <lineage>
        <taxon>Bacteria</taxon>
        <taxon>Pseudomonadati</taxon>
        <taxon>Pseudomonadota</taxon>
        <taxon>Alphaproteobacteria</taxon>
        <taxon>Rhodospirillales</taxon>
        <taxon>Rhodovibrionaceae</taxon>
        <taxon>Limibacillus</taxon>
    </lineage>
</organism>
<comment type="similarity">
    <text evidence="1">Belongs to the short-chain dehydrogenases/reductases (SDR) family.</text>
</comment>
<gene>
    <name evidence="3" type="ORF">FHR98_000439</name>
</gene>
<dbReference type="EMBL" id="JACHXA010000001">
    <property type="protein sequence ID" value="MBB3064174.1"/>
    <property type="molecule type" value="Genomic_DNA"/>
</dbReference>
<dbReference type="CDD" id="cd05233">
    <property type="entry name" value="SDR_c"/>
    <property type="match status" value="1"/>
</dbReference>
<dbReference type="PANTHER" id="PTHR43639:SF1">
    <property type="entry name" value="SHORT-CHAIN DEHYDROGENASE_REDUCTASE FAMILY PROTEIN"/>
    <property type="match status" value="1"/>
</dbReference>
<dbReference type="Gene3D" id="3.40.50.720">
    <property type="entry name" value="NAD(P)-binding Rossmann-like Domain"/>
    <property type="match status" value="1"/>
</dbReference>
<dbReference type="RefSeq" id="WP_183414981.1">
    <property type="nucleotide sequence ID" value="NZ_JACHXA010000001.1"/>
</dbReference>
<dbReference type="Proteomes" id="UP000581135">
    <property type="component" value="Unassembled WGS sequence"/>
</dbReference>
<keyword evidence="4" id="KW-1185">Reference proteome</keyword>
<dbReference type="PRINTS" id="PR00081">
    <property type="entry name" value="GDHRDH"/>
</dbReference>
<dbReference type="InterPro" id="IPR036291">
    <property type="entry name" value="NAD(P)-bd_dom_sf"/>
</dbReference>
<comment type="caution">
    <text evidence="3">The sequence shown here is derived from an EMBL/GenBank/DDBJ whole genome shotgun (WGS) entry which is preliminary data.</text>
</comment>
<evidence type="ECO:0000256" key="1">
    <source>
        <dbReference type="ARBA" id="ARBA00006484"/>
    </source>
</evidence>
<proteinExistence type="inferred from homology"/>